<reference evidence="1" key="1">
    <citation type="submission" date="2023-08" db="EMBL/GenBank/DDBJ databases">
        <title>Black Yeasts Isolated from many extreme environments.</title>
        <authorList>
            <person name="Coleine C."/>
            <person name="Stajich J.E."/>
            <person name="Selbmann L."/>
        </authorList>
    </citation>
    <scope>NUCLEOTIDE SEQUENCE</scope>
    <source>
        <strain evidence="1">CCFEE 5810</strain>
    </source>
</reference>
<evidence type="ECO:0000313" key="1">
    <source>
        <dbReference type="EMBL" id="KAK5690373.1"/>
    </source>
</evidence>
<evidence type="ECO:0008006" key="3">
    <source>
        <dbReference type="Google" id="ProtNLM"/>
    </source>
</evidence>
<protein>
    <recommendedName>
        <fullName evidence="3">ABM domain-containing protein</fullName>
    </recommendedName>
</protein>
<comment type="caution">
    <text evidence="1">The sequence shown here is derived from an EMBL/GenBank/DDBJ whole genome shotgun (WGS) entry which is preliminary data.</text>
</comment>
<dbReference type="EMBL" id="JAVRQU010000025">
    <property type="protein sequence ID" value="KAK5690373.1"/>
    <property type="molecule type" value="Genomic_DNA"/>
</dbReference>
<organism evidence="1 2">
    <name type="scientific">Elasticomyces elasticus</name>
    <dbReference type="NCBI Taxonomy" id="574655"/>
    <lineage>
        <taxon>Eukaryota</taxon>
        <taxon>Fungi</taxon>
        <taxon>Dikarya</taxon>
        <taxon>Ascomycota</taxon>
        <taxon>Pezizomycotina</taxon>
        <taxon>Dothideomycetes</taxon>
        <taxon>Dothideomycetidae</taxon>
        <taxon>Mycosphaerellales</taxon>
        <taxon>Teratosphaeriaceae</taxon>
        <taxon>Elasticomyces</taxon>
    </lineage>
</organism>
<dbReference type="Gene3D" id="3.30.70.100">
    <property type="match status" value="2"/>
</dbReference>
<name>A0AAN7ZV25_9PEZI</name>
<dbReference type="PANTHER" id="PTHR42052:SF1">
    <property type="entry name" value="ABM DOMAIN-CONTAINING PROTEIN"/>
    <property type="match status" value="1"/>
</dbReference>
<dbReference type="PANTHER" id="PTHR42052">
    <property type="entry name" value="ABM DOMAIN-CONTAINING PROTEIN"/>
    <property type="match status" value="1"/>
</dbReference>
<proteinExistence type="predicted"/>
<sequence>MPTTEIAVLPLKAGSEIGDPNNQASSITSSFFDSLRVVDGVQQINFGTKVEDPTHLQMMITWDDIKKHHDFMSADSYGPITGTLGPLLDGDVAMMHVDFQPGQLTKVFSAPVTECLTLYFDGEAPSSYLNDVASVDKALQGTEGYLGYAAGFTHEEIEKEGTKGTGAVVLIGWQSIEAHHAFRETKAFKDNIGTLASTAKNRTVWHVQFMQSV</sequence>
<dbReference type="AlphaFoldDB" id="A0AAN7ZV25"/>
<evidence type="ECO:0000313" key="2">
    <source>
        <dbReference type="Proteomes" id="UP001310594"/>
    </source>
</evidence>
<dbReference type="Proteomes" id="UP001310594">
    <property type="component" value="Unassembled WGS sequence"/>
</dbReference>
<gene>
    <name evidence="1" type="ORF">LTR97_012241</name>
</gene>
<accession>A0AAN7ZV25</accession>